<dbReference type="SUPFAM" id="SSF51206">
    <property type="entry name" value="cAMP-binding domain-like"/>
    <property type="match status" value="1"/>
</dbReference>
<evidence type="ECO:0000313" key="3">
    <source>
        <dbReference type="EMBL" id="MDX6039062.1"/>
    </source>
</evidence>
<dbReference type="EMBL" id="JAWXRD010000002">
    <property type="protein sequence ID" value="MDX6039062.1"/>
    <property type="molecule type" value="Genomic_DNA"/>
</dbReference>
<name>A0AAJ2S0N5_9ENTR</name>
<dbReference type="Proteomes" id="UP001275664">
    <property type="component" value="Unassembled WGS sequence"/>
</dbReference>
<dbReference type="InterPro" id="IPR014710">
    <property type="entry name" value="RmlC-like_jellyroll"/>
</dbReference>
<dbReference type="InterPro" id="IPR018490">
    <property type="entry name" value="cNMP-bd_dom_sf"/>
</dbReference>
<dbReference type="AlphaFoldDB" id="A0AAJ2S0N5"/>
<proteinExistence type="predicted"/>
<dbReference type="RefSeq" id="WP_319626886.1">
    <property type="nucleotide sequence ID" value="NZ_JAWXRB010000001.1"/>
</dbReference>
<comment type="caution">
    <text evidence="2">The sequence shown here is derived from an EMBL/GenBank/DDBJ whole genome shotgun (WGS) entry which is preliminary data.</text>
</comment>
<evidence type="ECO:0000259" key="1">
    <source>
        <dbReference type="Pfam" id="PF15977"/>
    </source>
</evidence>
<evidence type="ECO:0000313" key="5">
    <source>
        <dbReference type="Proteomes" id="UP001282336"/>
    </source>
</evidence>
<keyword evidence="4" id="KW-1185">Reference proteome</keyword>
<feature type="domain" description="IprA winged helix-turn-helix" evidence="1">
    <location>
        <begin position="144"/>
        <end position="210"/>
    </location>
</feature>
<evidence type="ECO:0000313" key="2">
    <source>
        <dbReference type="EMBL" id="MDX6030272.1"/>
    </source>
</evidence>
<dbReference type="InterPro" id="IPR041687">
    <property type="entry name" value="HTH_46"/>
</dbReference>
<dbReference type="Gene3D" id="2.60.120.10">
    <property type="entry name" value="Jelly Rolls"/>
    <property type="match status" value="1"/>
</dbReference>
<dbReference type="Proteomes" id="UP001282336">
    <property type="component" value="Unassembled WGS sequence"/>
</dbReference>
<accession>A0AAJ2S0N5</accession>
<evidence type="ECO:0000313" key="4">
    <source>
        <dbReference type="Proteomes" id="UP001275664"/>
    </source>
</evidence>
<dbReference type="EMBL" id="JAWXRC010000017">
    <property type="protein sequence ID" value="MDX6030272.1"/>
    <property type="molecule type" value="Genomic_DNA"/>
</dbReference>
<dbReference type="Pfam" id="PF15977">
    <property type="entry name" value="HTH_46"/>
    <property type="match status" value="1"/>
</dbReference>
<gene>
    <name evidence="3" type="ORF">SIK69_02495</name>
    <name evidence="2" type="ORF">SIL20_01915</name>
</gene>
<protein>
    <submittedName>
        <fullName evidence="2">Helix-turn-helix domain-containing protein</fullName>
    </submittedName>
</protein>
<organism evidence="2 5">
    <name type="scientific">Scandinavium lactucae</name>
    <dbReference type="NCBI Taxonomy" id="3095028"/>
    <lineage>
        <taxon>Bacteria</taxon>
        <taxon>Pseudomonadati</taxon>
        <taxon>Pseudomonadota</taxon>
        <taxon>Gammaproteobacteria</taxon>
        <taxon>Enterobacterales</taxon>
        <taxon>Enterobacteriaceae</taxon>
        <taxon>Scandinavium</taxon>
    </lineage>
</organism>
<sequence>MKESYLKGMTTLAESQATRELIDVLIPYVVFEDVPPRTKLYLSIDGMNMCYILQSGLVKVGRETDDFVMSSLPTPNIFGITNMIPDASGLFLETVSVAKIATLKTERAHEIIAERNAWKLLVGHITKITTNLFKNNAIMTAPTSYDVLKFQLLALMREPDNLRQSTTAAKYILERTRLSRSTVMKMLSQLKVGGYIEIEDGMLKAVHRLPEKY</sequence>
<reference evidence="2 4" key="1">
    <citation type="submission" date="2023-11" db="EMBL/GenBank/DDBJ databases">
        <title>Scandinavium wanjuensis sp. nov., isolated from lettuce South Korea.</title>
        <authorList>
            <person name="Park J."/>
            <person name="Park S."/>
            <person name="Oh K.K."/>
            <person name="Cho G.S."/>
            <person name="Franz C.M.A.P."/>
        </authorList>
    </citation>
    <scope>NUCLEOTIDE SEQUENCE</scope>
    <source>
        <strain evidence="2">V105_12</strain>
        <strain evidence="3 4">V105_6</strain>
    </source>
</reference>